<name>A0A8H6TI63_MYCCL</name>
<reference evidence="3" key="1">
    <citation type="submission" date="2020-05" db="EMBL/GenBank/DDBJ databases">
        <title>Mycena genomes resolve the evolution of fungal bioluminescence.</title>
        <authorList>
            <person name="Tsai I.J."/>
        </authorList>
    </citation>
    <scope>NUCLEOTIDE SEQUENCE</scope>
    <source>
        <strain evidence="3">110903Hualien_Pintung</strain>
    </source>
</reference>
<keyword evidence="1" id="KW-0175">Coiled coil</keyword>
<evidence type="ECO:0000259" key="2">
    <source>
        <dbReference type="Pfam" id="PF12937"/>
    </source>
</evidence>
<feature type="coiled-coil region" evidence="1">
    <location>
        <begin position="4"/>
        <end position="38"/>
    </location>
</feature>
<dbReference type="InterPro" id="IPR001810">
    <property type="entry name" value="F-box_dom"/>
</dbReference>
<evidence type="ECO:0000256" key="1">
    <source>
        <dbReference type="SAM" id="Coils"/>
    </source>
</evidence>
<keyword evidence="4" id="KW-1185">Reference proteome</keyword>
<protein>
    <submittedName>
        <fullName evidence="3">F-box domain-containing protein</fullName>
    </submittedName>
</protein>
<sequence>MPAAAARRRRMDEIEDRISTLEAELLDLRKEKETLVADAQNDSEAGQTLPNELLAIIFAHYIPPFPAKYPRVGCGSVSNLMLVCRRWRDVVVSTPNLWRVLQLDDISEHRIGTRLRIPPEVLETWVARAGPSLSFAFFMKPQTSPALEIPQPPTDAVIHLLGTIRERIEHLKITILDDQHASTIFKAELPALRELEVAVHVPESRQWTSRRNLRPVLALHPEDVPLLRSATLWGSNYTENLKALPFKQLTKLTFVDASSSCFRLLHEAPNLVECVLFFRKHHPQDEDRSEWAIPLIEYGKVHIPRMERLTLRPFTYDGPNRGPPNILFIFDAPAALHSIEIPADYLDSCNRNTLSGFFATCDTTETEVCVTGRLSGRSQQYYRSMLLHAAGISHVQFAPMVLDYFDELPVEQER</sequence>
<feature type="domain" description="F-box" evidence="2">
    <location>
        <begin position="48"/>
        <end position="99"/>
    </location>
</feature>
<evidence type="ECO:0000313" key="4">
    <source>
        <dbReference type="Proteomes" id="UP000613580"/>
    </source>
</evidence>
<gene>
    <name evidence="3" type="ORF">HMN09_00449900</name>
</gene>
<dbReference type="Proteomes" id="UP000613580">
    <property type="component" value="Unassembled WGS sequence"/>
</dbReference>
<proteinExistence type="predicted"/>
<evidence type="ECO:0000313" key="3">
    <source>
        <dbReference type="EMBL" id="KAF7317152.1"/>
    </source>
</evidence>
<comment type="caution">
    <text evidence="3">The sequence shown here is derived from an EMBL/GenBank/DDBJ whole genome shotgun (WGS) entry which is preliminary data.</text>
</comment>
<dbReference type="Pfam" id="PF12937">
    <property type="entry name" value="F-box-like"/>
    <property type="match status" value="1"/>
</dbReference>
<dbReference type="EMBL" id="JACAZE010000005">
    <property type="protein sequence ID" value="KAF7317152.1"/>
    <property type="molecule type" value="Genomic_DNA"/>
</dbReference>
<dbReference type="OrthoDB" id="2269034at2759"/>
<dbReference type="Gene3D" id="1.20.1280.50">
    <property type="match status" value="1"/>
</dbReference>
<dbReference type="SUPFAM" id="SSF81383">
    <property type="entry name" value="F-box domain"/>
    <property type="match status" value="1"/>
</dbReference>
<accession>A0A8H6TI63</accession>
<organism evidence="3 4">
    <name type="scientific">Mycena chlorophos</name>
    <name type="common">Agaric fungus</name>
    <name type="synonym">Agaricus chlorophos</name>
    <dbReference type="NCBI Taxonomy" id="658473"/>
    <lineage>
        <taxon>Eukaryota</taxon>
        <taxon>Fungi</taxon>
        <taxon>Dikarya</taxon>
        <taxon>Basidiomycota</taxon>
        <taxon>Agaricomycotina</taxon>
        <taxon>Agaricomycetes</taxon>
        <taxon>Agaricomycetidae</taxon>
        <taxon>Agaricales</taxon>
        <taxon>Marasmiineae</taxon>
        <taxon>Mycenaceae</taxon>
        <taxon>Mycena</taxon>
    </lineage>
</organism>
<dbReference type="AlphaFoldDB" id="A0A8H6TI63"/>
<dbReference type="InterPro" id="IPR036047">
    <property type="entry name" value="F-box-like_dom_sf"/>
</dbReference>